<evidence type="ECO:0000313" key="1">
    <source>
        <dbReference type="EMBL" id="KKL50655.1"/>
    </source>
</evidence>
<organism evidence="1">
    <name type="scientific">marine sediment metagenome</name>
    <dbReference type="NCBI Taxonomy" id="412755"/>
    <lineage>
        <taxon>unclassified sequences</taxon>
        <taxon>metagenomes</taxon>
        <taxon>ecological metagenomes</taxon>
    </lineage>
</organism>
<comment type="caution">
    <text evidence="1">The sequence shown here is derived from an EMBL/GenBank/DDBJ whole genome shotgun (WGS) entry which is preliminary data.</text>
</comment>
<proteinExistence type="predicted"/>
<accession>A0A0F9F057</accession>
<dbReference type="EMBL" id="LAZR01032521">
    <property type="protein sequence ID" value="KKL50655.1"/>
    <property type="molecule type" value="Genomic_DNA"/>
</dbReference>
<dbReference type="AlphaFoldDB" id="A0A0F9F057"/>
<feature type="non-terminal residue" evidence="1">
    <location>
        <position position="1"/>
    </location>
</feature>
<protein>
    <submittedName>
        <fullName evidence="1">Uncharacterized protein</fullName>
    </submittedName>
</protein>
<reference evidence="1" key="1">
    <citation type="journal article" date="2015" name="Nature">
        <title>Complex archaea that bridge the gap between prokaryotes and eukaryotes.</title>
        <authorList>
            <person name="Spang A."/>
            <person name="Saw J.H."/>
            <person name="Jorgensen S.L."/>
            <person name="Zaremba-Niedzwiedzka K."/>
            <person name="Martijn J."/>
            <person name="Lind A.E."/>
            <person name="van Eijk R."/>
            <person name="Schleper C."/>
            <person name="Guy L."/>
            <person name="Ettema T.J."/>
        </authorList>
    </citation>
    <scope>NUCLEOTIDE SEQUENCE</scope>
</reference>
<gene>
    <name evidence="1" type="ORF">LCGC14_2303300</name>
</gene>
<name>A0A0F9F057_9ZZZZ</name>
<sequence length="80" mass="8655">PDDRGRYGAPVGRCTVDLTPRRCRQFKPKDGQKLAWTFTSEGGGKPVASGTVPADRFGLVTIEKLAVTKVKGRIVIEAAR</sequence>